<dbReference type="Gene3D" id="3.60.21.10">
    <property type="match status" value="1"/>
</dbReference>
<dbReference type="InterPro" id="IPR051158">
    <property type="entry name" value="Metallophosphoesterase_sf"/>
</dbReference>
<dbReference type="RefSeq" id="WP_143894110.1">
    <property type="nucleotide sequence ID" value="NZ_CP041666.1"/>
</dbReference>
<accession>A0A516KGF9</accession>
<reference evidence="2 3" key="1">
    <citation type="submission" date="2019-07" db="EMBL/GenBank/DDBJ databases">
        <authorList>
            <person name="Li J."/>
        </authorList>
    </citation>
    <scope>NUCLEOTIDE SEQUENCE [LARGE SCALE GENOMIC DNA]</scope>
    <source>
        <strain evidence="2 3">TKL69</strain>
    </source>
</reference>
<evidence type="ECO:0000313" key="3">
    <source>
        <dbReference type="Proteomes" id="UP000315215"/>
    </source>
</evidence>
<dbReference type="KEGG" id="aqt:FN924_09990"/>
<dbReference type="InterPro" id="IPR004843">
    <property type="entry name" value="Calcineurin-like_PHP"/>
</dbReference>
<feature type="domain" description="Calcineurin-like phosphoesterase" evidence="1">
    <location>
        <begin position="47"/>
        <end position="201"/>
    </location>
</feature>
<keyword evidence="3" id="KW-1185">Reference proteome</keyword>
<evidence type="ECO:0000259" key="1">
    <source>
        <dbReference type="Pfam" id="PF00149"/>
    </source>
</evidence>
<dbReference type="PANTHER" id="PTHR31302:SF32">
    <property type="entry name" value="PHOSPHOESTERASE"/>
    <property type="match status" value="1"/>
</dbReference>
<dbReference type="EMBL" id="CP041666">
    <property type="protein sequence ID" value="QDP40488.1"/>
    <property type="molecule type" value="Genomic_DNA"/>
</dbReference>
<dbReference type="GO" id="GO:0008758">
    <property type="term" value="F:UDP-2,3-diacylglucosamine hydrolase activity"/>
    <property type="evidence" value="ECO:0007669"/>
    <property type="project" value="TreeGrafter"/>
</dbReference>
<dbReference type="GO" id="GO:0009245">
    <property type="term" value="P:lipid A biosynthetic process"/>
    <property type="evidence" value="ECO:0007669"/>
    <property type="project" value="TreeGrafter"/>
</dbReference>
<dbReference type="Proteomes" id="UP000315215">
    <property type="component" value="Chromosome"/>
</dbReference>
<name>A0A516KGF9_9BACI</name>
<organism evidence="2 3">
    <name type="scientific">Radiobacillus deserti</name>
    <dbReference type="NCBI Taxonomy" id="2594883"/>
    <lineage>
        <taxon>Bacteria</taxon>
        <taxon>Bacillati</taxon>
        <taxon>Bacillota</taxon>
        <taxon>Bacilli</taxon>
        <taxon>Bacillales</taxon>
        <taxon>Bacillaceae</taxon>
        <taxon>Radiobacillus</taxon>
    </lineage>
</organism>
<dbReference type="GO" id="GO:0016020">
    <property type="term" value="C:membrane"/>
    <property type="evidence" value="ECO:0007669"/>
    <property type="project" value="GOC"/>
</dbReference>
<proteinExistence type="predicted"/>
<dbReference type="OrthoDB" id="9780884at2"/>
<dbReference type="PANTHER" id="PTHR31302">
    <property type="entry name" value="TRANSMEMBRANE PROTEIN WITH METALLOPHOSPHOESTERASE DOMAIN-RELATED"/>
    <property type="match status" value="1"/>
</dbReference>
<dbReference type="InterPro" id="IPR029052">
    <property type="entry name" value="Metallo-depent_PP-like"/>
</dbReference>
<dbReference type="AlphaFoldDB" id="A0A516KGF9"/>
<gene>
    <name evidence="2" type="ORF">FN924_09990</name>
</gene>
<evidence type="ECO:0000313" key="2">
    <source>
        <dbReference type="EMBL" id="QDP40488.1"/>
    </source>
</evidence>
<dbReference type="SUPFAM" id="SSF56300">
    <property type="entry name" value="Metallo-dependent phosphatases"/>
    <property type="match status" value="1"/>
</dbReference>
<dbReference type="Pfam" id="PF00149">
    <property type="entry name" value="Metallophos"/>
    <property type="match status" value="1"/>
</dbReference>
<sequence>MWIWIAGFSLIILVCSYMMYKAHRDILDRREIVVSSYPKDFPPLQLFFISDIHKRSVSTETLRQIEGVHAVIIGGDLLEKGVPFIRLRENLRRLRTLKAPIYFVWGNNDYEVDQQHFKQVLAEENVIALCNNSAQLSIIEKTIRMVGFDDHDMGHINSSAALSEAKDEFTILLSHNPNGFIHLSPQEADKIDLVLSGHTHGGQIRILGIGPYTKGGIKFYHSTPVFISEGYGFTKLPFRLGTNAECHIITVISEKL</sequence>
<protein>
    <submittedName>
        <fullName evidence="2">Phosphoesterase</fullName>
    </submittedName>
</protein>